<dbReference type="InterPro" id="IPR049517">
    <property type="entry name" value="ACX-like_C"/>
</dbReference>
<evidence type="ECO:0000313" key="8">
    <source>
        <dbReference type="Proteomes" id="UP000192917"/>
    </source>
</evidence>
<feature type="region of interest" description="Disordered" evidence="2">
    <location>
        <begin position="609"/>
        <end position="630"/>
    </location>
</feature>
<dbReference type="Pfam" id="PF02538">
    <property type="entry name" value="Hydantoinase_B"/>
    <property type="match status" value="1"/>
</dbReference>
<dbReference type="InterPro" id="IPR045079">
    <property type="entry name" value="Oxoprolinase-like"/>
</dbReference>
<feature type="domain" description="Hydantoinase/oxoprolinase N-terminal" evidence="5">
    <location>
        <begin position="13"/>
        <end position="190"/>
    </location>
</feature>
<dbReference type="Pfam" id="PF01968">
    <property type="entry name" value="Hydantoinase_A"/>
    <property type="match status" value="1"/>
</dbReference>
<feature type="region of interest" description="Disordered" evidence="2">
    <location>
        <begin position="1208"/>
        <end position="1227"/>
    </location>
</feature>
<dbReference type="GO" id="GO:0006749">
    <property type="term" value="P:glutathione metabolic process"/>
    <property type="evidence" value="ECO:0007669"/>
    <property type="project" value="TreeGrafter"/>
</dbReference>
<evidence type="ECO:0000259" key="6">
    <source>
        <dbReference type="Pfam" id="PF19278"/>
    </source>
</evidence>
<name>A0A1Y6CWB3_9PROT</name>
<gene>
    <name evidence="7" type="ORF">SAMN05428998_1404</name>
</gene>
<dbReference type="RefSeq" id="WP_085126338.1">
    <property type="nucleotide sequence ID" value="NZ_FWZX01000040.1"/>
</dbReference>
<dbReference type="InterPro" id="IPR008040">
    <property type="entry name" value="Hydant_A_N"/>
</dbReference>
<organism evidence="7 8">
    <name type="scientific">Tistlia consotensis USBA 355</name>
    <dbReference type="NCBI Taxonomy" id="560819"/>
    <lineage>
        <taxon>Bacteria</taxon>
        <taxon>Pseudomonadati</taxon>
        <taxon>Pseudomonadota</taxon>
        <taxon>Alphaproteobacteria</taxon>
        <taxon>Rhodospirillales</taxon>
        <taxon>Rhodovibrionaceae</taxon>
        <taxon>Tistlia</taxon>
    </lineage>
</organism>
<feature type="domain" description="Hydantoinase A/oxoprolinase" evidence="3">
    <location>
        <begin position="211"/>
        <end position="503"/>
    </location>
</feature>
<dbReference type="Proteomes" id="UP000192917">
    <property type="component" value="Unassembled WGS sequence"/>
</dbReference>
<reference evidence="7 8" key="1">
    <citation type="submission" date="2017-04" db="EMBL/GenBank/DDBJ databases">
        <authorList>
            <person name="Afonso C.L."/>
            <person name="Miller P.J."/>
            <person name="Scott M.A."/>
            <person name="Spackman E."/>
            <person name="Goraichik I."/>
            <person name="Dimitrov K.M."/>
            <person name="Suarez D.L."/>
            <person name="Swayne D.E."/>
        </authorList>
    </citation>
    <scope>NUCLEOTIDE SEQUENCE [LARGE SCALE GENOMIC DNA]</scope>
    <source>
        <strain evidence="7 8">USBA 355</strain>
    </source>
</reference>
<dbReference type="InterPro" id="IPR002821">
    <property type="entry name" value="Hydantoinase_A"/>
</dbReference>
<feature type="domain" description="Acetophenone carboxylase-like C-terminal" evidence="6">
    <location>
        <begin position="510"/>
        <end position="678"/>
    </location>
</feature>
<dbReference type="STRING" id="560819.SAMN05428998_1404"/>
<comment type="similarity">
    <text evidence="1">Belongs to the oxoprolinase family.</text>
</comment>
<protein>
    <submittedName>
        <fullName evidence="7">5-oxoprolinase (ATP-hydrolysing)</fullName>
    </submittedName>
</protein>
<dbReference type="EMBL" id="FWZX01000040">
    <property type="protein sequence ID" value="SMF79455.1"/>
    <property type="molecule type" value="Genomic_DNA"/>
</dbReference>
<evidence type="ECO:0000259" key="5">
    <source>
        <dbReference type="Pfam" id="PF05378"/>
    </source>
</evidence>
<sequence length="1227" mass="132827">MAEGLSGVGGWQFWIDRGGTFTDVVGRAPDGSIRTHKLLSENPEQYRDAAIQGIRDILGVAREAAIPAQRIDAVKMGTTVATNALLERKGDRTVLAITEGFADQLRIGYQNRPKIFARRIELPELVYERVVEISERVKADGEVLKEVDLAAARAGLQQAYDDGIRSVAIAFMHGYRYPEHERAVAALAGQIGFTQISVSHEVSPLMKLVGRGDTTVVDAYLSPILRRYVDQVAGQLGAGTPDAVSLMFMQSNGGLTDARAFQGKDSILSGPAGGIVGAVRTAAMGGFGKIITFDMGGTSTDVAHYDGEYERAFETLVAGVRMRAPMMQIHTVAAGGGSILHFDGAKYRVGPDSAGANPGPACYRRGGPLAVTDANVMLGRIQPEFFPAVFGPHADEPLDGAVVRRKFEALAREIHEATGDRRAPEQVADGFRRIAIENMANAIKKISTQRGYDVTEYTLQCFGGAGGQHACDIADTLGMTRIFLHPYAGVLSAYGMGLADLRLMKEEAVEARLEASLAQLGEIFERLGAAAHDEMLEQGVMPERITVMKRVHLRYEGTDSALIVEQGSRDEIVERFEQAYRQRYGFVMEEKPLIVEAVSVEAIGAAEAGEDPQLSRDESRPRPAPKAVRPMYANGAWHDTPVYERDVLQPGDTIDGPAIVLEATSTTVLDPGWRAELTARNHLVLNRVVPVEREKAVGTEVDPVMLEVFNNLFMSIAEQMGSTLENTAYSVNIKERLDFSCAIFAPDGALVANAPHMPVHLGSMSESIRTVIRENEGRIKPGDVYVLNAPYNGGTHLPDVTVVTPVFGQPEGEGAGQRILFYVASRGHHADIGGTTPGSMPPDSRTVEEEGVLIDNFKLVDQGRFREQALRELLGSGRYPARNPEQNIADLKAQIAANNKGVQELMRAVDHFGLPVVHAYMDHVQDNAEEQVRRVLEVLSDGEFVYPMDNGARLEVKITIDRKRRSALIDFTGTSPQLDNNYNAPSSVCRAATMYVFRTLVDDDIPMNEGCLKPLELIIPEGSMLNPQYPAATVAGNVETSQCVTDTLYGALGVQAAAQGTMNNVTFGNARYQYYETICGGSGAGPDFDGVTIHTHMTNSRLTDPEVLEWRFPVLLESFGIRKGSGGRGKHNGGDGTIRRLRFLEPMTAAVLASHRTVPPFGLKGGEDGQCGANWVERADGTREAMSGTDKKELGVGDVLVIQTPTGGGYGAVAERSEPAPQRAAAE</sequence>
<accession>A0A1Y6CWB3</accession>
<dbReference type="AlphaFoldDB" id="A0A1Y6CWB3"/>
<keyword evidence="8" id="KW-1185">Reference proteome</keyword>
<dbReference type="GO" id="GO:0017168">
    <property type="term" value="F:5-oxoprolinase (ATP-hydrolyzing) activity"/>
    <property type="evidence" value="ECO:0007669"/>
    <property type="project" value="TreeGrafter"/>
</dbReference>
<evidence type="ECO:0000256" key="1">
    <source>
        <dbReference type="ARBA" id="ARBA00010403"/>
    </source>
</evidence>
<evidence type="ECO:0000313" key="7">
    <source>
        <dbReference type="EMBL" id="SMF79455.1"/>
    </source>
</evidence>
<proteinExistence type="inferred from homology"/>
<evidence type="ECO:0000259" key="4">
    <source>
        <dbReference type="Pfam" id="PF02538"/>
    </source>
</evidence>
<dbReference type="InterPro" id="IPR003692">
    <property type="entry name" value="Hydantoinase_B"/>
</dbReference>
<evidence type="ECO:0000256" key="2">
    <source>
        <dbReference type="SAM" id="MobiDB-lite"/>
    </source>
</evidence>
<dbReference type="Pfam" id="PF05378">
    <property type="entry name" value="Hydant_A_N"/>
    <property type="match status" value="1"/>
</dbReference>
<dbReference type="PANTHER" id="PTHR11365">
    <property type="entry name" value="5-OXOPROLINASE RELATED"/>
    <property type="match status" value="1"/>
</dbReference>
<feature type="domain" description="Hydantoinase B/oxoprolinase" evidence="4">
    <location>
        <begin position="702"/>
        <end position="1212"/>
    </location>
</feature>
<dbReference type="PANTHER" id="PTHR11365:SF23">
    <property type="entry name" value="HYPOTHETICAL 5-OXOPROLINASE (EUROFUNG)-RELATED"/>
    <property type="match status" value="1"/>
</dbReference>
<evidence type="ECO:0000259" key="3">
    <source>
        <dbReference type="Pfam" id="PF01968"/>
    </source>
</evidence>
<dbReference type="GO" id="GO:0005829">
    <property type="term" value="C:cytosol"/>
    <property type="evidence" value="ECO:0007669"/>
    <property type="project" value="TreeGrafter"/>
</dbReference>
<dbReference type="Pfam" id="PF19278">
    <property type="entry name" value="Hydant_A_C"/>
    <property type="match status" value="1"/>
</dbReference>